<dbReference type="RefSeq" id="XP_026610996.1">
    <property type="nucleotide sequence ID" value="XM_026758158.1"/>
</dbReference>
<feature type="signal peptide" evidence="1">
    <location>
        <begin position="1"/>
        <end position="20"/>
    </location>
</feature>
<dbReference type="AlphaFoldDB" id="A0A397G8Y9"/>
<dbReference type="Gene3D" id="3.40.390.10">
    <property type="entry name" value="Collagenase (Catalytic Domain)"/>
    <property type="match status" value="1"/>
</dbReference>
<dbReference type="GeneID" id="38126513"/>
<dbReference type="VEuPathDB" id="FungiDB:CDV56_104539"/>
<evidence type="ECO:0008006" key="4">
    <source>
        <dbReference type="Google" id="ProtNLM"/>
    </source>
</evidence>
<feature type="chain" id="PRO_5017216317" description="Lysine-specific metallo-endopeptidase domain-containing protein" evidence="1">
    <location>
        <begin position="21"/>
        <end position="327"/>
    </location>
</feature>
<sequence>MYIKSLSLFWLFSVPTLTVGSTISSLFVIRQGTDELGGCGSYLPTLETWLSESKALVNSGLQALANAENPSAAEYDVARRYLWSYFRATGDPDAMTWVKDYLLEAKNFLDGTSTRLARTPHLYCNDKWLKKLSRSDAAWDTSRDETIMKVNPEDGSMVPMTIEEVPLYQNYLWEKKNNLLVRNKLVPYWSDDLLEYIFDIGYGSKSYCTTSNKNMGATQQQTNPNTITLCPSTFTNHDGVDGLGSATPKAGLSIMKVLPRSATLYHELFHLVLGNDETPDITSPKDSWTKQQTMLKNPTTIPRDYDETNAQLIRRNPESYMFFCVGY</sequence>
<evidence type="ECO:0000313" key="3">
    <source>
        <dbReference type="Proteomes" id="UP000215305"/>
    </source>
</evidence>
<dbReference type="GO" id="GO:0008237">
    <property type="term" value="F:metallopeptidase activity"/>
    <property type="evidence" value="ECO:0007669"/>
    <property type="project" value="InterPro"/>
</dbReference>
<dbReference type="InterPro" id="IPR024079">
    <property type="entry name" value="MetalloPept_cat_dom_sf"/>
</dbReference>
<keyword evidence="1" id="KW-0732">Signal</keyword>
<keyword evidence="3" id="KW-1185">Reference proteome</keyword>
<dbReference type="OrthoDB" id="4259138at2759"/>
<organism evidence="2 3">
    <name type="scientific">Aspergillus thermomutatus</name>
    <name type="common">Neosartorya pseudofischeri</name>
    <dbReference type="NCBI Taxonomy" id="41047"/>
    <lineage>
        <taxon>Eukaryota</taxon>
        <taxon>Fungi</taxon>
        <taxon>Dikarya</taxon>
        <taxon>Ascomycota</taxon>
        <taxon>Pezizomycotina</taxon>
        <taxon>Eurotiomycetes</taxon>
        <taxon>Eurotiomycetidae</taxon>
        <taxon>Eurotiales</taxon>
        <taxon>Aspergillaceae</taxon>
        <taxon>Aspergillus</taxon>
        <taxon>Aspergillus subgen. Fumigati</taxon>
    </lineage>
</organism>
<proteinExistence type="predicted"/>
<comment type="caution">
    <text evidence="2">The sequence shown here is derived from an EMBL/GenBank/DDBJ whole genome shotgun (WGS) entry which is preliminary data.</text>
</comment>
<dbReference type="EMBL" id="NKHU02000263">
    <property type="protein sequence ID" value="RHZ46088.1"/>
    <property type="molecule type" value="Genomic_DNA"/>
</dbReference>
<accession>A0A397G8Y9</accession>
<dbReference type="Proteomes" id="UP000215305">
    <property type="component" value="Unassembled WGS sequence"/>
</dbReference>
<gene>
    <name evidence="2" type="ORF">CDV56_104539</name>
</gene>
<evidence type="ECO:0000256" key="1">
    <source>
        <dbReference type="SAM" id="SignalP"/>
    </source>
</evidence>
<protein>
    <recommendedName>
        <fullName evidence="4">Lysine-specific metallo-endopeptidase domain-containing protein</fullName>
    </recommendedName>
</protein>
<reference evidence="2" key="1">
    <citation type="submission" date="2018-08" db="EMBL/GenBank/DDBJ databases">
        <title>Draft genome sequence of azole-resistant Aspergillus thermomutatus (Neosartorya pseudofischeri) strain HMR AF 39, isolated from a human nasal aspirate.</title>
        <authorList>
            <person name="Parent-Michaud M."/>
            <person name="Dufresne P.J."/>
            <person name="Fournier E."/>
            <person name="Martineau C."/>
            <person name="Moreira S."/>
            <person name="Perkins V."/>
            <person name="De Repentigny L."/>
            <person name="Dufresne S.F."/>
        </authorList>
    </citation>
    <scope>NUCLEOTIDE SEQUENCE [LARGE SCALE GENOMIC DNA]</scope>
    <source>
        <strain evidence="2">HMR AF 39</strain>
    </source>
</reference>
<evidence type="ECO:0000313" key="2">
    <source>
        <dbReference type="EMBL" id="RHZ46088.1"/>
    </source>
</evidence>
<name>A0A397G8Y9_ASPTH</name>